<protein>
    <recommendedName>
        <fullName evidence="3">D12 class N6 adenine-specific DNA methyltransferase</fullName>
    </recommendedName>
</protein>
<proteinExistence type="predicted"/>
<dbReference type="REBASE" id="167361">
    <property type="entry name" value="M.Cho807ORF1896P"/>
</dbReference>
<name>A0A1C3H5Z0_9GAMM</name>
<evidence type="ECO:0008006" key="3">
    <source>
        <dbReference type="Google" id="ProtNLM"/>
    </source>
</evidence>
<dbReference type="AlphaFoldDB" id="A0A1C3H5Z0"/>
<dbReference type="Proteomes" id="UP000190837">
    <property type="component" value="Unassembled WGS sequence"/>
</dbReference>
<dbReference type="SUPFAM" id="SSF53335">
    <property type="entry name" value="S-adenosyl-L-methionine-dependent methyltransferases"/>
    <property type="match status" value="1"/>
</dbReference>
<gene>
    <name evidence="1" type="ORF">CHUV0807_1896</name>
</gene>
<dbReference type="InterPro" id="IPR029063">
    <property type="entry name" value="SAM-dependent_MTases_sf"/>
</dbReference>
<reference evidence="2" key="1">
    <citation type="submission" date="2016-04" db="EMBL/GenBank/DDBJ databases">
        <authorList>
            <person name="Tagini F."/>
        </authorList>
    </citation>
    <scope>NUCLEOTIDE SEQUENCE [LARGE SCALE GENOMIC DNA]</scope>
    <source>
        <strain evidence="2">CHUV0807</strain>
    </source>
</reference>
<dbReference type="EMBL" id="FKLO01000064">
    <property type="protein sequence ID" value="SAM68173.1"/>
    <property type="molecule type" value="Genomic_DNA"/>
</dbReference>
<evidence type="ECO:0000313" key="1">
    <source>
        <dbReference type="EMBL" id="SAM68173.1"/>
    </source>
</evidence>
<sequence length="282" mass="32748">MTLKTYTQAPLPFTGQKRRFLKPFKALLNDHIPDDGTGWIILDAFGGSGLLAHVAKRCKPAARVIYNDYDGYTRRLIHINDTNRLRHIIDRLTQHLPRNKPIPPDERERIRQAIRDFDGYRDLDCLGSWLLFSGKQVPDLDWLLRTDLYHSLRQSDYPRADDYLQGLEMTCESYTTLLPQYIDNPRCLLVLDPPYVCTMQGAYRKSEYFGMVEFLRLMSMVRPPFVFFSSTRSELPGYLEFVVSERVAGWERLIGYQTITANVSLNKGATYEDNLVYHFGGF</sequence>
<evidence type="ECO:0000313" key="2">
    <source>
        <dbReference type="Proteomes" id="UP000190837"/>
    </source>
</evidence>
<dbReference type="RefSeq" id="WP_079541490.1">
    <property type="nucleotide sequence ID" value="NZ_FKLO01000064.1"/>
</dbReference>
<accession>A0A1C3H5Z0</accession>
<organism evidence="1 2">
    <name type="scientific">Cardiobacterium hominis</name>
    <dbReference type="NCBI Taxonomy" id="2718"/>
    <lineage>
        <taxon>Bacteria</taxon>
        <taxon>Pseudomonadati</taxon>
        <taxon>Pseudomonadota</taxon>
        <taxon>Gammaproteobacteria</taxon>
        <taxon>Cardiobacteriales</taxon>
        <taxon>Cardiobacteriaceae</taxon>
        <taxon>Cardiobacterium</taxon>
    </lineage>
</organism>